<proteinExistence type="predicted"/>
<dbReference type="EMBL" id="CP060714">
    <property type="protein sequence ID" value="QNN56423.1"/>
    <property type="molecule type" value="Genomic_DNA"/>
</dbReference>
<gene>
    <name evidence="1" type="ORF">H9K76_18025</name>
</gene>
<dbReference type="Proteomes" id="UP000515811">
    <property type="component" value="Chromosome"/>
</dbReference>
<protein>
    <recommendedName>
        <fullName evidence="3">DUF4253 domain-containing protein</fullName>
    </recommendedName>
</protein>
<evidence type="ECO:0008006" key="3">
    <source>
        <dbReference type="Google" id="ProtNLM"/>
    </source>
</evidence>
<reference evidence="1 2" key="1">
    <citation type="submission" date="2020-08" db="EMBL/GenBank/DDBJ databases">
        <title>Genome sequence of Diaphorobacter ruginosibacter DSM 27467T.</title>
        <authorList>
            <person name="Hyun D.-W."/>
            <person name="Bae J.-W."/>
        </authorList>
    </citation>
    <scope>NUCLEOTIDE SEQUENCE [LARGE SCALE GENOMIC DNA]</scope>
    <source>
        <strain evidence="1 2">DSM 27467</strain>
    </source>
</reference>
<sequence>MKTGLFSPSGRDTDEQPYRRGNFDFACEWMEGVTNLDELLAHLDALGATDPGHRYLSTLDDINQCSYTCGHAGQDERLYLDPPDELNWDAPEQVAAWKLAGLQHVVQQLSNPDVAQGWADVCGTLAVCGEDVQALVAINRAPDQLLDDVVYVQRLPVATDDLMIAGQPNGYFSVDWDTFQNHAIIRHLATHHGYRFFAMGASCMGFVRPAPPSANQAGSLVAALRELYGQGQGSDVLEHEGWAELAQLLSTRRTLVLGYTEGFAESMGLDGDE</sequence>
<dbReference type="AlphaFoldDB" id="A0A7G9RLE8"/>
<accession>A0A7G9RLE8</accession>
<evidence type="ECO:0000313" key="1">
    <source>
        <dbReference type="EMBL" id="QNN56423.1"/>
    </source>
</evidence>
<dbReference type="RefSeq" id="WP_187596689.1">
    <property type="nucleotide sequence ID" value="NZ_CP060714.1"/>
</dbReference>
<evidence type="ECO:0000313" key="2">
    <source>
        <dbReference type="Proteomes" id="UP000515811"/>
    </source>
</evidence>
<keyword evidence="2" id="KW-1185">Reference proteome</keyword>
<name>A0A7G9RLE8_9BURK</name>
<organism evidence="1 2">
    <name type="scientific">Diaphorobacter ruginosibacter</name>
    <dbReference type="NCBI Taxonomy" id="1715720"/>
    <lineage>
        <taxon>Bacteria</taxon>
        <taxon>Pseudomonadati</taxon>
        <taxon>Pseudomonadota</taxon>
        <taxon>Betaproteobacteria</taxon>
        <taxon>Burkholderiales</taxon>
        <taxon>Comamonadaceae</taxon>
        <taxon>Diaphorobacter</taxon>
    </lineage>
</organism>
<dbReference type="KEGG" id="drg:H9K76_18025"/>